<dbReference type="GeneID" id="33355189"/>
<accession>A0A1Z1M7V5</accession>
<dbReference type="AlphaFoldDB" id="A0A1Z1M7V5"/>
<keyword evidence="1" id="KW-0934">Plastid</keyword>
<dbReference type="RefSeq" id="YP_009393487.1">
    <property type="nucleotide sequence ID" value="NC_035268.1"/>
</dbReference>
<dbReference type="EMBL" id="MF101421">
    <property type="protein sequence ID" value="ARW62049.1"/>
    <property type="molecule type" value="Genomic_DNA"/>
</dbReference>
<reference evidence="1" key="1">
    <citation type="journal article" date="2017" name="J. Phycol.">
        <title>Analysis of chloroplast genomes and a supermatrix inform reclassification of the Rhodomelaceae (Rhodophyta).</title>
        <authorList>
            <person name="Diaz-Tapia P."/>
            <person name="Maggs C.A."/>
            <person name="West J.A."/>
            <person name="Verbruggen H."/>
        </authorList>
    </citation>
    <scope>NUCLEOTIDE SEQUENCE</scope>
    <source>
        <strain evidence="1">JW3897</strain>
    </source>
</reference>
<geneLocation type="chloroplast" evidence="1"/>
<proteinExistence type="predicted"/>
<evidence type="ECO:0008006" key="2">
    <source>
        <dbReference type="Google" id="ProtNLM"/>
    </source>
</evidence>
<name>A0A1Z1M7V5_9FLOR</name>
<sequence length="484" mass="57885">MILSNLVLFNGLLKNCTEHNKYLISITHQKQQEYFNIRKLVNLKHKKSSLIIVSNSNNLINKSTRDLIKIKNYNNFISRNLWQKLINKYLQETIFISASNHLSDKYINKVKAHGLSVYRASDYKKFLLKFSQDLLNGKILVSMKNKNNTNIDLLIDKHSKYVKYKWTKLLSFDLFKANKAIFPKQISINNKKINYETLPLFTLINKNYQVLMSESSNKLFRSKSCFDLILKFFNSFLLKSTNDQKVYTGLLFVNPEDALEYRQYIQCKYIKSTRINSIQSVISSMNLYYNFLNSSIKNSEFRLIPDLKEVSDLIYKYRRYKHLSFDFKQKHGSNYFQGQPIYLIKPINVKNKNNNRKKSLDYSYFFNQKNTGIKYEPIFLNYQTAINAWNKFRQEYSYYDLPFQPELYVSNLEIFIKTSYYNNTNHQIIFIPSFNTYKFIKNFKQSKINNYRNIKQTVFHKSLYIKTLLSRLIWSLTSRQPVNW</sequence>
<keyword evidence="1" id="KW-0150">Chloroplast</keyword>
<protein>
    <recommendedName>
        <fullName evidence="2">Ycf80</fullName>
    </recommendedName>
</protein>
<organism evidence="1">
    <name type="scientific">Bostrychia simpliciuscula</name>
    <dbReference type="NCBI Taxonomy" id="324754"/>
    <lineage>
        <taxon>Eukaryota</taxon>
        <taxon>Rhodophyta</taxon>
        <taxon>Florideophyceae</taxon>
        <taxon>Rhodymeniophycidae</taxon>
        <taxon>Ceramiales</taxon>
        <taxon>Rhodomelaceae</taxon>
        <taxon>Bostrychia</taxon>
    </lineage>
</organism>
<gene>
    <name evidence="1" type="primary">ycf80</name>
</gene>
<evidence type="ECO:0000313" key="1">
    <source>
        <dbReference type="EMBL" id="ARW62049.1"/>
    </source>
</evidence>